<comment type="similarity">
    <text evidence="2">Belongs to the ComB family.</text>
</comment>
<dbReference type="Pfam" id="PF04029">
    <property type="entry name" value="2-ph_phosp"/>
    <property type="match status" value="1"/>
</dbReference>
<accession>A0A0P6Y5V9</accession>
<evidence type="ECO:0000256" key="7">
    <source>
        <dbReference type="ARBA" id="ARBA00033711"/>
    </source>
</evidence>
<gene>
    <name evidence="8" type="ORF">ADN01_00075</name>
</gene>
<comment type="cofactor">
    <cofactor evidence="1">
        <name>Mg(2+)</name>
        <dbReference type="ChEBI" id="CHEBI:18420"/>
    </cofactor>
</comment>
<dbReference type="STRING" id="229921.ADN01_00075"/>
<dbReference type="GO" id="GO:0000287">
    <property type="term" value="F:magnesium ion binding"/>
    <property type="evidence" value="ECO:0007669"/>
    <property type="project" value="InterPro"/>
</dbReference>
<evidence type="ECO:0000256" key="5">
    <source>
        <dbReference type="ARBA" id="ARBA00022801"/>
    </source>
</evidence>
<keyword evidence="6" id="KW-0460">Magnesium</keyword>
<comment type="caution">
    <text evidence="8">The sequence shown here is derived from an EMBL/GenBank/DDBJ whole genome shotgun (WGS) entry which is preliminary data.</text>
</comment>
<dbReference type="Proteomes" id="UP000050501">
    <property type="component" value="Unassembled WGS sequence"/>
</dbReference>
<dbReference type="EC" id="3.1.3.71" evidence="3"/>
<dbReference type="InterPro" id="IPR036702">
    <property type="entry name" value="ComB-like_sf"/>
</dbReference>
<sequence>MQIEQYGLKECEKIRGGAVVVDVIRAFTTAAYAFAAGAEKIVLAATVEEVLEIQRSLPGSLAMGEVGGMPVEGFALWNSPVQLQHMDLSGKTLVQRTSAGTQGAVRTRNATHMAVGSFVVAAATVRLVQSWGVDSLGFVITGSEANSGGYEDAAFADYAQALLEGQTPDAQTYLQRGLRWRESYAHLQDEWTERMLADLALCLEADRFDFAMPVQRENGLLVVRRTPPGW</sequence>
<dbReference type="GO" id="GO:0050545">
    <property type="term" value="F:sulfopyruvate decarboxylase activity"/>
    <property type="evidence" value="ECO:0007669"/>
    <property type="project" value="TreeGrafter"/>
</dbReference>
<dbReference type="SUPFAM" id="SSF142823">
    <property type="entry name" value="ComB-like"/>
    <property type="match status" value="1"/>
</dbReference>
<dbReference type="GO" id="GO:0050532">
    <property type="term" value="F:2-phosphosulfolactate phosphatase activity"/>
    <property type="evidence" value="ECO:0007669"/>
    <property type="project" value="UniProtKB-EC"/>
</dbReference>
<name>A0A0P6Y5V9_9CHLR</name>
<dbReference type="RefSeq" id="WP_062417939.1">
    <property type="nucleotide sequence ID" value="NZ_DF967974.1"/>
</dbReference>
<reference evidence="8 9" key="1">
    <citation type="submission" date="2015-07" db="EMBL/GenBank/DDBJ databases">
        <title>Genome sequence of Levilinea saccharolytica DSM 16555.</title>
        <authorList>
            <person name="Hemp J."/>
            <person name="Ward L.M."/>
            <person name="Pace L.A."/>
            <person name="Fischer W.W."/>
        </authorList>
    </citation>
    <scope>NUCLEOTIDE SEQUENCE [LARGE SCALE GENOMIC DNA]</scope>
    <source>
        <strain evidence="8 9">KIBI-1</strain>
    </source>
</reference>
<dbReference type="Gene3D" id="3.90.1560.10">
    <property type="entry name" value="ComB-like"/>
    <property type="match status" value="1"/>
</dbReference>
<comment type="catalytic activity">
    <reaction evidence="7">
        <text>(2R)-O-phospho-3-sulfolactate + H2O = (2R)-3-sulfolactate + phosphate</text>
        <dbReference type="Rhea" id="RHEA:23416"/>
        <dbReference type="ChEBI" id="CHEBI:15377"/>
        <dbReference type="ChEBI" id="CHEBI:15597"/>
        <dbReference type="ChEBI" id="CHEBI:43474"/>
        <dbReference type="ChEBI" id="CHEBI:58738"/>
        <dbReference type="EC" id="3.1.3.71"/>
    </reaction>
</comment>
<dbReference type="AlphaFoldDB" id="A0A0P6Y5V9"/>
<organism evidence="8 9">
    <name type="scientific">Levilinea saccharolytica</name>
    <dbReference type="NCBI Taxonomy" id="229921"/>
    <lineage>
        <taxon>Bacteria</taxon>
        <taxon>Bacillati</taxon>
        <taxon>Chloroflexota</taxon>
        <taxon>Anaerolineae</taxon>
        <taxon>Anaerolineales</taxon>
        <taxon>Anaerolineaceae</taxon>
        <taxon>Levilinea</taxon>
    </lineage>
</organism>
<evidence type="ECO:0000256" key="2">
    <source>
        <dbReference type="ARBA" id="ARBA00009997"/>
    </source>
</evidence>
<dbReference type="InterPro" id="IPR005238">
    <property type="entry name" value="ComB-like"/>
</dbReference>
<dbReference type="PANTHER" id="PTHR37311:SF1">
    <property type="entry name" value="2-PHOSPHOSULFOLACTATE PHOSPHATASE-RELATED"/>
    <property type="match status" value="1"/>
</dbReference>
<evidence type="ECO:0000256" key="6">
    <source>
        <dbReference type="ARBA" id="ARBA00022842"/>
    </source>
</evidence>
<keyword evidence="9" id="KW-1185">Reference proteome</keyword>
<keyword evidence="5" id="KW-0378">Hydrolase</keyword>
<evidence type="ECO:0000256" key="4">
    <source>
        <dbReference type="ARBA" id="ARBA00021948"/>
    </source>
</evidence>
<dbReference type="PANTHER" id="PTHR37311">
    <property type="entry name" value="2-PHOSPHOSULFOLACTATE PHOSPHATASE-RELATED"/>
    <property type="match status" value="1"/>
</dbReference>
<evidence type="ECO:0000256" key="1">
    <source>
        <dbReference type="ARBA" id="ARBA00001946"/>
    </source>
</evidence>
<evidence type="ECO:0000313" key="9">
    <source>
        <dbReference type="Proteomes" id="UP000050501"/>
    </source>
</evidence>
<evidence type="ECO:0000256" key="3">
    <source>
        <dbReference type="ARBA" id="ARBA00012953"/>
    </source>
</evidence>
<dbReference type="EMBL" id="LGCM01000002">
    <property type="protein sequence ID" value="KPL91735.1"/>
    <property type="molecule type" value="Genomic_DNA"/>
</dbReference>
<protein>
    <recommendedName>
        <fullName evidence="4">Probable 2-phosphosulfolactate phosphatase</fullName>
        <ecNumber evidence="3">3.1.3.71</ecNumber>
    </recommendedName>
</protein>
<proteinExistence type="inferred from homology"/>
<evidence type="ECO:0000313" key="8">
    <source>
        <dbReference type="EMBL" id="KPL91735.1"/>
    </source>
</evidence>